<accession>A0A4R2QKD2</accession>
<dbReference type="RefSeq" id="WP_132878516.1">
    <property type="nucleotide sequence ID" value="NZ_SLXQ01000009.1"/>
</dbReference>
<feature type="domain" description="HTH cro/C1-type" evidence="1">
    <location>
        <begin position="18"/>
        <end position="72"/>
    </location>
</feature>
<evidence type="ECO:0000313" key="2">
    <source>
        <dbReference type="EMBL" id="TCP49204.1"/>
    </source>
</evidence>
<dbReference type="GO" id="GO:0003677">
    <property type="term" value="F:DNA binding"/>
    <property type="evidence" value="ECO:0007669"/>
    <property type="project" value="UniProtKB-KW"/>
</dbReference>
<dbReference type="AlphaFoldDB" id="A0A4R2QKD2"/>
<dbReference type="InterPro" id="IPR043917">
    <property type="entry name" value="DUF5753"/>
</dbReference>
<protein>
    <submittedName>
        <fullName evidence="2">DNA-binding XRE family transcriptional regulator</fullName>
    </submittedName>
</protein>
<dbReference type="Pfam" id="PF19054">
    <property type="entry name" value="DUF5753"/>
    <property type="match status" value="1"/>
</dbReference>
<organism evidence="2 3">
    <name type="scientific">Tamaricihabitans halophyticus</name>
    <dbReference type="NCBI Taxonomy" id="1262583"/>
    <lineage>
        <taxon>Bacteria</taxon>
        <taxon>Bacillati</taxon>
        <taxon>Actinomycetota</taxon>
        <taxon>Actinomycetes</taxon>
        <taxon>Pseudonocardiales</taxon>
        <taxon>Pseudonocardiaceae</taxon>
        <taxon>Tamaricihabitans</taxon>
    </lineage>
</organism>
<dbReference type="Pfam" id="PF13560">
    <property type="entry name" value="HTH_31"/>
    <property type="match status" value="1"/>
</dbReference>
<evidence type="ECO:0000313" key="3">
    <source>
        <dbReference type="Proteomes" id="UP000294911"/>
    </source>
</evidence>
<dbReference type="SMART" id="SM00530">
    <property type="entry name" value="HTH_XRE"/>
    <property type="match status" value="1"/>
</dbReference>
<reference evidence="2 3" key="1">
    <citation type="submission" date="2019-03" db="EMBL/GenBank/DDBJ databases">
        <title>Genomic Encyclopedia of Type Strains, Phase IV (KMG-IV): sequencing the most valuable type-strain genomes for metagenomic binning, comparative biology and taxonomic classification.</title>
        <authorList>
            <person name="Goeker M."/>
        </authorList>
    </citation>
    <scope>NUCLEOTIDE SEQUENCE [LARGE SCALE GENOMIC DNA]</scope>
    <source>
        <strain evidence="2 3">DSM 45765</strain>
    </source>
</reference>
<name>A0A4R2QKD2_9PSEU</name>
<proteinExistence type="predicted"/>
<dbReference type="PROSITE" id="PS50943">
    <property type="entry name" value="HTH_CROC1"/>
    <property type="match status" value="1"/>
</dbReference>
<gene>
    <name evidence="2" type="ORF">EV191_10926</name>
</gene>
<dbReference type="Gene3D" id="1.10.260.40">
    <property type="entry name" value="lambda repressor-like DNA-binding domains"/>
    <property type="match status" value="1"/>
</dbReference>
<comment type="caution">
    <text evidence="2">The sequence shown here is derived from an EMBL/GenBank/DDBJ whole genome shotgun (WGS) entry which is preliminary data.</text>
</comment>
<dbReference type="EMBL" id="SLXQ01000009">
    <property type="protein sequence ID" value="TCP49204.1"/>
    <property type="molecule type" value="Genomic_DNA"/>
</dbReference>
<dbReference type="CDD" id="cd00093">
    <property type="entry name" value="HTH_XRE"/>
    <property type="match status" value="1"/>
</dbReference>
<sequence>MPVNTGISPRARALSAALRTARERSSLTQRDVASKLDVQYTTISHWETGRRAPNTEDVASLLAVLGVRNEERERILELARRASESDWLVAGVRGATQQLAGVMECERTANAITDWSPWLVPGLLQTTDYARAVIGAGITDYGAVEGKLTLRLARRDVLSRVRFTALLGEPALRQVIGGPQVMVEQLRSLTRPAANVTVRIVPIGTGWHPGLAGPFIIYEFPDADTIVHLEHHRSGAFVYNDEDVAEYGQAARVVGEEALSPADSAEFIRSVLAKLEKG</sequence>
<dbReference type="InterPro" id="IPR010982">
    <property type="entry name" value="Lambda_DNA-bd_dom_sf"/>
</dbReference>
<dbReference type="Proteomes" id="UP000294911">
    <property type="component" value="Unassembled WGS sequence"/>
</dbReference>
<dbReference type="OrthoDB" id="2991476at2"/>
<keyword evidence="2" id="KW-0238">DNA-binding</keyword>
<evidence type="ECO:0000259" key="1">
    <source>
        <dbReference type="PROSITE" id="PS50943"/>
    </source>
</evidence>
<keyword evidence="3" id="KW-1185">Reference proteome</keyword>
<dbReference type="SUPFAM" id="SSF47413">
    <property type="entry name" value="lambda repressor-like DNA-binding domains"/>
    <property type="match status" value="1"/>
</dbReference>
<dbReference type="InterPro" id="IPR001387">
    <property type="entry name" value="Cro/C1-type_HTH"/>
</dbReference>